<evidence type="ECO:0000313" key="2">
    <source>
        <dbReference type="Proteomes" id="UP000095287"/>
    </source>
</evidence>
<keyword evidence="2" id="KW-1185">Reference proteome</keyword>
<dbReference type="Proteomes" id="UP000095287">
    <property type="component" value="Unplaced"/>
</dbReference>
<sequence length="84" mass="9490">MRKQSSNDKAKALRYHTVILPRHDHEAGKYFAEFHKYKKRQIELVGASQKHPGNPGSSETHPKTGKHDPNPVESAYLNGSLVKN</sequence>
<reference evidence="3" key="1">
    <citation type="submission" date="2016-11" db="UniProtKB">
        <authorList>
            <consortium name="WormBaseParasite"/>
        </authorList>
    </citation>
    <scope>IDENTIFICATION</scope>
</reference>
<feature type="region of interest" description="Disordered" evidence="1">
    <location>
        <begin position="45"/>
        <end position="84"/>
    </location>
</feature>
<proteinExistence type="predicted"/>
<feature type="compositionally biased region" description="Basic and acidic residues" evidence="1">
    <location>
        <begin position="60"/>
        <end position="70"/>
    </location>
</feature>
<name>A0A1I7YU25_9BILA</name>
<evidence type="ECO:0000313" key="3">
    <source>
        <dbReference type="WBParaSite" id="L893_g19837.t1"/>
    </source>
</evidence>
<dbReference type="WBParaSite" id="L893_g19837.t1">
    <property type="protein sequence ID" value="L893_g19837.t1"/>
    <property type="gene ID" value="L893_g19837"/>
</dbReference>
<dbReference type="AlphaFoldDB" id="A0A1I7YU25"/>
<evidence type="ECO:0000256" key="1">
    <source>
        <dbReference type="SAM" id="MobiDB-lite"/>
    </source>
</evidence>
<accession>A0A1I7YU25</accession>
<protein>
    <submittedName>
        <fullName evidence="3">CLAVATA3/ESR (CLE)-related protein</fullName>
    </submittedName>
</protein>
<organism evidence="2 3">
    <name type="scientific">Steinernema glaseri</name>
    <dbReference type="NCBI Taxonomy" id="37863"/>
    <lineage>
        <taxon>Eukaryota</taxon>
        <taxon>Metazoa</taxon>
        <taxon>Ecdysozoa</taxon>
        <taxon>Nematoda</taxon>
        <taxon>Chromadorea</taxon>
        <taxon>Rhabditida</taxon>
        <taxon>Tylenchina</taxon>
        <taxon>Panagrolaimomorpha</taxon>
        <taxon>Strongyloidoidea</taxon>
        <taxon>Steinernematidae</taxon>
        <taxon>Steinernema</taxon>
    </lineage>
</organism>